<dbReference type="RefSeq" id="WP_172649519.1">
    <property type="nucleotide sequence ID" value="NZ_AP012273.1"/>
</dbReference>
<dbReference type="SUPFAM" id="SSF49464">
    <property type="entry name" value="Carboxypeptidase regulatory domain-like"/>
    <property type="match status" value="1"/>
</dbReference>
<dbReference type="InterPro" id="IPR008969">
    <property type="entry name" value="CarboxyPept-like_regulatory"/>
</dbReference>
<feature type="chain" id="PRO_5031035813" description="SLH domain-containing protein" evidence="1">
    <location>
        <begin position="28"/>
        <end position="1555"/>
    </location>
</feature>
<dbReference type="EMBL" id="AP012273">
    <property type="protein sequence ID" value="BAO45540.1"/>
    <property type="molecule type" value="Genomic_DNA"/>
</dbReference>
<evidence type="ECO:0000313" key="3">
    <source>
        <dbReference type="EMBL" id="BAO45540.1"/>
    </source>
</evidence>
<sequence>MKKRTGLGWLAKPIALIFSLSAFGLSAATQASQNGPSAKPNITTSISVHASRPFREVAVPISKYLKEGGQAEAYPALPIPSNVGEGKGPIPQITDPVVQSDAPLDIKMPAILQSFEGNNNVTGVLPPDTVGDVGPNHYVQMVNSVVQIWDKTGTSLVGPSPINSLWTGFGGICESNNDGDPIVLYDQAADRWLLSQFALNFPNDFHQCIAVSQTGDPTGAYHLYDFLISTTKMNDYPHFGVWPDGYYMAINQFDGSTSNWAGQGVVAFERNKMLAGLPAQKVYFDDPDPNLGGMLPADWDGTTAPPAGAPNLFMQLGTTTSLDIWQFHVDWTTPANSTFTPLVSPTVAAYDSDLCGGSRNCIPQPGGTAVDTLAGRLMYRVQYRNFGTHQSMVATHTVDENGSDHAGVRWYELRDSGSGWGVVNQGTYAPDADNRWMSSAAMDAQGNIAVGYSVSSTSTYPSIRYAGRLAGDPANTLPQAEAVLIAGGGSQSHTSGRWGDYSNMSVDPVDDCTFWYTQEYYSADSSADWQTRIGSFKFPSCTAGSSGTLTGTVTSSGSPVEGVLIDAGGITTTTDAAGLYNFASIPVGTYTVTASKYGYVTGSASGVTVTDGATTVQDFSLAPAPMSTVSGTVTDGSGQGWPLYAAINIAGAPIPTLHTDPVTGAYSVSLPQGASVTINVAVDGYVSQARGITVPAGPSTEDFTMLVDEASCSAPGYAVNGLIEDFNGTFPPSGWSVVDDAGNGLVWSNVAGSGSGGNYTGGTGDAASANSDAAGSVDYDTALVSPSVNVVGDNTLTYLANYQVYSGNDFLDVDISVDGGAWTNILRWNENHGASFDLPGEQVSLDLTSYLTGASSYQLRWRYYNLVSNWDWYAQIDDVKIGGCVADSSVGGLLVGNVYDANTSNAVNAAVVSHGTHQVTSAATPDDAALDDGFYLMALPAGAAITVDATAPGYGSDSQSVTLPVGGALRQDFNLPAGQLSATPSPITMTLWEGMTWTDMLSLDNAGGNDAAYTLKEFNVPYAAPIAAGPWADVVRHMSPKHLNQASSKGIRYYNPPAPVPSAGGDVLATWPSNLTQAWGIGVDKDAGTVWVGSPYWGGGDGLDYAYSTAGTATGDSIDTASWSGGVNGPGDMAYDINGKLWQLDIGNGNCIHEMDPVTLANTGNSICPAFGTSMRGLAYDPLTDTFYAGSWNDSTIHHFDRSGTILDSKNVGLSISGLAFNPDTNHLFVVQNVPLTETEIFVLDASTTDYTVVGSFEVAFSADYGSAGLGISCDGHLWAVDQQNEAVLELDSGETSACAYKDIPWLSETPVTGTVAASSSESIDFTFDSTALTAGTYVAHVKAMNDTPYGPLPIPVEFTVIPYDQLFADVPPTHPFYNWVQSVGLAGITNGCDAQVPLPNYCESDNTTRAQMAVFLGRGIHGSSFTPPPATGTVFTDVPGTYWSAAWIEQLVADGITAGCGGGNYCPDAEVTRAEMAIFLLRSKHGASYTPPPATGTVFGDVAASDFGAAWIEELATEGITSGCGGGNYCPADPVTRGQMAVFIQRDFNLPIHP</sequence>
<dbReference type="Gene3D" id="2.60.40.1120">
    <property type="entry name" value="Carboxypeptidase-like, regulatory domain"/>
    <property type="match status" value="3"/>
</dbReference>
<dbReference type="Gene3D" id="2.120.10.30">
    <property type="entry name" value="TolB, C-terminal domain"/>
    <property type="match status" value="1"/>
</dbReference>
<feature type="domain" description="SLH" evidence="2">
    <location>
        <begin position="1364"/>
        <end position="1431"/>
    </location>
</feature>
<keyword evidence="1" id="KW-0732">Signal</keyword>
<dbReference type="GO" id="GO:0030246">
    <property type="term" value="F:carbohydrate binding"/>
    <property type="evidence" value="ECO:0007669"/>
    <property type="project" value="InterPro"/>
</dbReference>
<reference evidence="3 4" key="1">
    <citation type="journal article" date="2014" name="PLoS ONE">
        <title>Physiological and genomic features of a novel sulfur-oxidizing gammaproteobacterium belonging to a previously uncultivated symbiotic lineage isolated from a hydrothermal vent.</title>
        <authorList>
            <person name="Nunoura T."/>
            <person name="Takaki Y."/>
            <person name="Kazama H."/>
            <person name="Kakuta J."/>
            <person name="Shimamura S."/>
            <person name="Makita H."/>
            <person name="Hirai M."/>
            <person name="Miyazaki M."/>
            <person name="Takai K."/>
        </authorList>
    </citation>
    <scope>NUCLEOTIDE SEQUENCE [LARGE SCALE GENOMIC DNA]</scope>
    <source>
        <strain evidence="3 4">Hiromi1</strain>
    </source>
</reference>
<evidence type="ECO:0000259" key="2">
    <source>
        <dbReference type="PROSITE" id="PS51272"/>
    </source>
</evidence>
<evidence type="ECO:0000256" key="1">
    <source>
        <dbReference type="SAM" id="SignalP"/>
    </source>
</evidence>
<dbReference type="InterPro" id="IPR001119">
    <property type="entry name" value="SLH_dom"/>
</dbReference>
<dbReference type="InterPro" id="IPR051465">
    <property type="entry name" value="Cell_Envelope_Struct_Comp"/>
</dbReference>
<proteinExistence type="predicted"/>
<evidence type="ECO:0000313" key="4">
    <source>
        <dbReference type="Proteomes" id="UP000031631"/>
    </source>
</evidence>
<dbReference type="Gene3D" id="2.60.120.200">
    <property type="match status" value="1"/>
</dbReference>
<dbReference type="InterPro" id="IPR013784">
    <property type="entry name" value="Carb-bd-like_fold"/>
</dbReference>
<feature type="signal peptide" evidence="1">
    <location>
        <begin position="1"/>
        <end position="27"/>
    </location>
</feature>
<gene>
    <name evidence="3" type="ORF">TBH_C2634</name>
</gene>
<dbReference type="InterPro" id="IPR011042">
    <property type="entry name" value="6-blade_b-propeller_TolB-like"/>
</dbReference>
<dbReference type="PANTHER" id="PTHR43308:SF5">
    <property type="entry name" value="S-LAYER PROTEIN _ PEPTIDOGLYCAN ENDO-BETA-N-ACETYLGLUCOSAMINIDASE"/>
    <property type="match status" value="1"/>
</dbReference>
<organism evidence="3 4">
    <name type="scientific">Thiolapillus brandeum</name>
    <dbReference type="NCBI Taxonomy" id="1076588"/>
    <lineage>
        <taxon>Bacteria</taxon>
        <taxon>Pseudomonadati</taxon>
        <taxon>Pseudomonadota</taxon>
        <taxon>Gammaproteobacteria</taxon>
        <taxon>Chromatiales</taxon>
        <taxon>Sedimenticolaceae</taxon>
        <taxon>Thiolapillus</taxon>
    </lineage>
</organism>
<keyword evidence="4" id="KW-1185">Reference proteome</keyword>
<dbReference type="NCBIfam" id="NF038128">
    <property type="entry name" value="choice_anch_J"/>
    <property type="match status" value="1"/>
</dbReference>
<dbReference type="Pfam" id="PF13620">
    <property type="entry name" value="CarboxypepD_reg"/>
    <property type="match status" value="1"/>
</dbReference>
<dbReference type="PANTHER" id="PTHR43308">
    <property type="entry name" value="OUTER MEMBRANE PROTEIN ALPHA-RELATED"/>
    <property type="match status" value="1"/>
</dbReference>
<accession>A0A7U6GKW8</accession>
<dbReference type="KEGG" id="tbn:TBH_C2634"/>
<dbReference type="SUPFAM" id="SSF49452">
    <property type="entry name" value="Starch-binding domain-like"/>
    <property type="match status" value="1"/>
</dbReference>
<dbReference type="Pfam" id="PF00395">
    <property type="entry name" value="SLH"/>
    <property type="match status" value="2"/>
</dbReference>
<name>A0A7U6GKW8_9GAMM</name>
<feature type="domain" description="SLH" evidence="2">
    <location>
        <begin position="1496"/>
        <end position="1555"/>
    </location>
</feature>
<dbReference type="Proteomes" id="UP000031631">
    <property type="component" value="Chromosome"/>
</dbReference>
<dbReference type="SUPFAM" id="SSF63825">
    <property type="entry name" value="YWTD domain"/>
    <property type="match status" value="1"/>
</dbReference>
<feature type="domain" description="SLH" evidence="2">
    <location>
        <begin position="1432"/>
        <end position="1495"/>
    </location>
</feature>
<dbReference type="PROSITE" id="PS51272">
    <property type="entry name" value="SLH"/>
    <property type="match status" value="3"/>
</dbReference>
<protein>
    <recommendedName>
        <fullName evidence="2">SLH domain-containing protein</fullName>
    </recommendedName>
</protein>